<evidence type="ECO:0000313" key="1">
    <source>
        <dbReference type="EMBL" id="KON63648.1"/>
    </source>
</evidence>
<proteinExistence type="predicted"/>
<dbReference type="AlphaFoldDB" id="A0A0M0EEH9"/>
<name>A0A0M0EEH9_KOMEU</name>
<dbReference type="STRING" id="33995.KOEU_28110"/>
<dbReference type="EMBL" id="LHUQ01000023">
    <property type="protein sequence ID" value="KON63648.1"/>
    <property type="molecule type" value="Genomic_DNA"/>
</dbReference>
<dbReference type="Proteomes" id="UP000037566">
    <property type="component" value="Unassembled WGS sequence"/>
</dbReference>
<reference evidence="1" key="1">
    <citation type="submission" date="2015-08" db="EMBL/GenBank/DDBJ databases">
        <title>Draft genome sequence of Komagataeibacter europaeus CECT 8546 a cellulose producer strain from vinegar produced by the traditional method.</title>
        <authorList>
            <person name="Poehlein A."/>
            <person name="Valera M.J."/>
            <person name="Haack F.S."/>
            <person name="Mas A."/>
            <person name="Daniel R."/>
            <person name="Streit W.R."/>
            <person name="Mateo E."/>
        </authorList>
    </citation>
    <scope>NUCLEOTIDE SEQUENCE [LARGE SCALE GENOMIC DNA]</scope>
    <source>
        <strain evidence="1">CECT 8546</strain>
    </source>
</reference>
<accession>A0A0M0EEH9</accession>
<gene>
    <name evidence="1" type="ORF">KOEU_28110</name>
</gene>
<keyword evidence="2" id="KW-1185">Reference proteome</keyword>
<protein>
    <submittedName>
        <fullName evidence="1">Uncharacterized protein</fullName>
    </submittedName>
</protein>
<evidence type="ECO:0000313" key="2">
    <source>
        <dbReference type="Proteomes" id="UP000037566"/>
    </source>
</evidence>
<sequence length="103" mass="11125">MRALPWRNMAAAGPTGPIVCYDILISNIYEKAPGGFRAWIMRLMTDTGAVYPSCDAEPYGVSLPWEQAGIQNVILLCRPKIASSPVRRYGKDGSAPPPAGCQT</sequence>
<comment type="caution">
    <text evidence="1">The sequence shown here is derived from an EMBL/GenBank/DDBJ whole genome shotgun (WGS) entry which is preliminary data.</text>
</comment>
<organism evidence="1 2">
    <name type="scientific">Komagataeibacter europaeus</name>
    <name type="common">Gluconacetobacter europaeus</name>
    <dbReference type="NCBI Taxonomy" id="33995"/>
    <lineage>
        <taxon>Bacteria</taxon>
        <taxon>Pseudomonadati</taxon>
        <taxon>Pseudomonadota</taxon>
        <taxon>Alphaproteobacteria</taxon>
        <taxon>Acetobacterales</taxon>
        <taxon>Acetobacteraceae</taxon>
        <taxon>Komagataeibacter</taxon>
    </lineage>
</organism>